<dbReference type="AlphaFoldDB" id="A0A2S8SSQ4"/>
<sequence length="274" mass="31992">MKNTFSRVLVLGLLVCASTASWAQEEDLSPMQKGFRFYSSQSNPDEYALLMSFYRKIFNAKSFHGCIAITKTQAKEGKVVSKRDYEIESYYLSDRKEESNFLGENRFKKSAFKITNTISFGEKIAIERFERISDRNKEYNFDELKKVWSERNQNDIDAIVPLKLTRDAWFQIQIAFGPYASLRIDRQSINREEKLIVTTEFQGIFVFDAKSGELQSWKVIKPNWMPNNPDEVTEYRWLKTEFDMPLPDSIFQWKVPEGAKQVAPETISVPLDLH</sequence>
<dbReference type="InParanoid" id="A0A2S8SSQ4"/>
<proteinExistence type="predicted"/>
<evidence type="ECO:0000313" key="2">
    <source>
        <dbReference type="EMBL" id="PQV63831.1"/>
    </source>
</evidence>
<keyword evidence="3" id="KW-1185">Reference proteome</keyword>
<dbReference type="EMBL" id="NIGF01000008">
    <property type="protein sequence ID" value="PQV63831.1"/>
    <property type="molecule type" value="Genomic_DNA"/>
</dbReference>
<comment type="caution">
    <text evidence="2">The sequence shown here is derived from an EMBL/GenBank/DDBJ whole genome shotgun (WGS) entry which is preliminary data.</text>
</comment>
<dbReference type="RefSeq" id="WP_105483674.1">
    <property type="nucleotide sequence ID" value="NZ_NIGF01000008.1"/>
</dbReference>
<feature type="signal peptide" evidence="1">
    <location>
        <begin position="1"/>
        <end position="23"/>
    </location>
</feature>
<keyword evidence="1" id="KW-0732">Signal</keyword>
<evidence type="ECO:0000313" key="3">
    <source>
        <dbReference type="Proteomes" id="UP000237684"/>
    </source>
</evidence>
<gene>
    <name evidence="2" type="ORF">B1R32_10835</name>
</gene>
<organism evidence="2 3">
    <name type="scientific">Abditibacterium utsteinense</name>
    <dbReference type="NCBI Taxonomy" id="1960156"/>
    <lineage>
        <taxon>Bacteria</taxon>
        <taxon>Pseudomonadati</taxon>
        <taxon>Abditibacteriota</taxon>
        <taxon>Abditibacteriia</taxon>
        <taxon>Abditibacteriales</taxon>
        <taxon>Abditibacteriaceae</taxon>
        <taxon>Abditibacterium</taxon>
    </lineage>
</organism>
<protein>
    <submittedName>
        <fullName evidence="2">Uncharacterized protein</fullName>
    </submittedName>
</protein>
<reference evidence="2 3" key="1">
    <citation type="journal article" date="2018" name="Syst. Appl. Microbiol.">
        <title>Abditibacterium utsteinense sp. nov., the first cultivated member of candidate phylum FBP, isolated from ice-free Antarctic soil samples.</title>
        <authorList>
            <person name="Tahon G."/>
            <person name="Tytgat B."/>
            <person name="Lebbe L."/>
            <person name="Carlier A."/>
            <person name="Willems A."/>
        </authorList>
    </citation>
    <scope>NUCLEOTIDE SEQUENCE [LARGE SCALE GENOMIC DNA]</scope>
    <source>
        <strain evidence="2 3">LMG 29911</strain>
    </source>
</reference>
<evidence type="ECO:0000256" key="1">
    <source>
        <dbReference type="SAM" id="SignalP"/>
    </source>
</evidence>
<accession>A0A2S8SSQ4</accession>
<feature type="chain" id="PRO_5015553450" evidence="1">
    <location>
        <begin position="24"/>
        <end position="274"/>
    </location>
</feature>
<name>A0A2S8SSQ4_9BACT</name>
<dbReference type="Proteomes" id="UP000237684">
    <property type="component" value="Unassembled WGS sequence"/>
</dbReference>